<feature type="non-terminal residue" evidence="1">
    <location>
        <position position="130"/>
    </location>
</feature>
<protein>
    <submittedName>
        <fullName evidence="1">Uncharacterized protein</fullName>
    </submittedName>
</protein>
<proteinExistence type="predicted"/>
<comment type="caution">
    <text evidence="1">The sequence shown here is derived from an EMBL/GenBank/DDBJ whole genome shotgun (WGS) entry which is preliminary data.</text>
</comment>
<evidence type="ECO:0000313" key="1">
    <source>
        <dbReference type="EMBL" id="KKM93093.1"/>
    </source>
</evidence>
<sequence length="130" mass="15426">MKVKGLSFLPTRLQIIYEFGEERWNDFFEMFKASNPYFNQVILATTEIPMEEYISFLDAMLKEFYNGDEKTYWRLGKLSAKFTLSEKGPFHAFVRSKRKPRDFISKILHRLWNMNYTGGTAKNEVEGNIM</sequence>
<organism evidence="1">
    <name type="scientific">marine sediment metagenome</name>
    <dbReference type="NCBI Taxonomy" id="412755"/>
    <lineage>
        <taxon>unclassified sequences</taxon>
        <taxon>metagenomes</taxon>
        <taxon>ecological metagenomes</taxon>
    </lineage>
</organism>
<gene>
    <name evidence="1" type="ORF">LCGC14_1211840</name>
</gene>
<dbReference type="EMBL" id="LAZR01006312">
    <property type="protein sequence ID" value="KKM93093.1"/>
    <property type="molecule type" value="Genomic_DNA"/>
</dbReference>
<dbReference type="AlphaFoldDB" id="A0A0F9LI36"/>
<reference evidence="1" key="1">
    <citation type="journal article" date="2015" name="Nature">
        <title>Complex archaea that bridge the gap between prokaryotes and eukaryotes.</title>
        <authorList>
            <person name="Spang A."/>
            <person name="Saw J.H."/>
            <person name="Jorgensen S.L."/>
            <person name="Zaremba-Niedzwiedzka K."/>
            <person name="Martijn J."/>
            <person name="Lind A.E."/>
            <person name="van Eijk R."/>
            <person name="Schleper C."/>
            <person name="Guy L."/>
            <person name="Ettema T.J."/>
        </authorList>
    </citation>
    <scope>NUCLEOTIDE SEQUENCE</scope>
</reference>
<name>A0A0F9LI36_9ZZZZ</name>
<accession>A0A0F9LI36</accession>